<proteinExistence type="predicted"/>
<dbReference type="Proteomes" id="UP000095286">
    <property type="component" value="Unplaced"/>
</dbReference>
<reference evidence="2" key="1">
    <citation type="submission" date="2016-11" db="UniProtKB">
        <authorList>
            <consortium name="WormBaseParasite"/>
        </authorList>
    </citation>
    <scope>IDENTIFICATION</scope>
    <source>
        <strain evidence="2">KR3021</strain>
    </source>
</reference>
<evidence type="ECO:0000313" key="2">
    <source>
        <dbReference type="WBParaSite" id="RSKR_0001056100.1"/>
    </source>
</evidence>
<protein>
    <submittedName>
        <fullName evidence="2">Potassium channel subfamily K member 18</fullName>
    </submittedName>
</protein>
<organism evidence="1 2">
    <name type="scientific">Rhabditophanes sp. KR3021</name>
    <dbReference type="NCBI Taxonomy" id="114890"/>
    <lineage>
        <taxon>Eukaryota</taxon>
        <taxon>Metazoa</taxon>
        <taxon>Ecdysozoa</taxon>
        <taxon>Nematoda</taxon>
        <taxon>Chromadorea</taxon>
        <taxon>Rhabditida</taxon>
        <taxon>Tylenchina</taxon>
        <taxon>Panagrolaimomorpha</taxon>
        <taxon>Strongyloidoidea</taxon>
        <taxon>Alloionematidae</taxon>
        <taxon>Rhabditophanes</taxon>
    </lineage>
</organism>
<dbReference type="WBParaSite" id="RSKR_0001056100.1">
    <property type="protein sequence ID" value="RSKR_0001056100.1"/>
    <property type="gene ID" value="RSKR_0001056100"/>
</dbReference>
<sequence length="678" mass="76340">MITARSDSNRGFQKAKPLTLHISLLLLVFAYAFIGGLAFLKLEAEATEIRKREDVIEKTRCLEKVFLNIKNVNNSAIMSVMTCFDTEIDPRSQWSFVTATLYGFGIVTTLGYNRIAPVTLAGRLFCVLYGLCGIPLTMIIIANIGQFINQFSCQFRKKLGVWIENKKAKKKARMKAKQDAYGFKKDINGNIANEDDSSNKSDDDSDLENQKSKEEDDSISVTALALLIIFLLYVSFGALLLPALNGRIDFLNGIYYNFLCLTAIDFGQLVPQKVHLLPITFIYVCVGLAITTIAIDVGSDYMKRLHYLGRKMKNVATTKIWFGGKQMIVKELLVAVGKKCGVDPTVIASMNLENVVERVIAINEGREPPPDLNDHLNYENGNRCSIDILSLPHMDDDEAEMDIYSEYIGNGCSIDQGLMLLPPAPLPPSAYEELPLLMGSNSGYGMTRKQNSVKSNWSHRLNKRSPLEPKTPSIFDEMSVKELDIDFERKFENAPQRIPSNMNINVIENETISYVPPLQLSKGSETFEPPDDCFNIGPESLKIFKEHLIVLDDSEQTIVVPDYNFAHRGSLPVRVLSNDCFEPRKFKEKKEKYAKDAQKLYETYQEEWKRLERLTVTKLGPRRRSVLDLDHSSSSSPIRVSPKHLHQSKAGSSSAAHSPRSHSPYNRDNKPINDKSLL</sequence>
<evidence type="ECO:0000313" key="1">
    <source>
        <dbReference type="Proteomes" id="UP000095286"/>
    </source>
</evidence>
<name>A0AC35UE42_9BILA</name>
<accession>A0AC35UE42</accession>